<dbReference type="KEGG" id="gms:SOIL9_36430"/>
<proteinExistence type="predicted"/>
<accession>A0A6P2CYK2</accession>
<gene>
    <name evidence="1" type="ORF">SOIL9_36430</name>
</gene>
<sequence length="68" mass="8047">MQYYLIPKPSGKFVFRLELPIGFDRKTPLKTVQIDPQFRPPIHQMTPEEIEKYLRSLPKGMALYRSPI</sequence>
<keyword evidence="2" id="KW-1185">Reference proteome</keyword>
<evidence type="ECO:0000313" key="1">
    <source>
        <dbReference type="EMBL" id="VTR94071.1"/>
    </source>
</evidence>
<dbReference type="AlphaFoldDB" id="A0A6P2CYK2"/>
<dbReference type="EMBL" id="LR593886">
    <property type="protein sequence ID" value="VTR94071.1"/>
    <property type="molecule type" value="Genomic_DNA"/>
</dbReference>
<reference evidence="1 2" key="1">
    <citation type="submission" date="2019-05" db="EMBL/GenBank/DDBJ databases">
        <authorList>
            <consortium name="Science for Life Laboratories"/>
        </authorList>
    </citation>
    <scope>NUCLEOTIDE SEQUENCE [LARGE SCALE GENOMIC DNA]</scope>
    <source>
        <strain evidence="1">Soil9</strain>
    </source>
</reference>
<evidence type="ECO:0000313" key="2">
    <source>
        <dbReference type="Proteomes" id="UP000464178"/>
    </source>
</evidence>
<organism evidence="1 2">
    <name type="scientific">Gemmata massiliana</name>
    <dbReference type="NCBI Taxonomy" id="1210884"/>
    <lineage>
        <taxon>Bacteria</taxon>
        <taxon>Pseudomonadati</taxon>
        <taxon>Planctomycetota</taxon>
        <taxon>Planctomycetia</taxon>
        <taxon>Gemmatales</taxon>
        <taxon>Gemmataceae</taxon>
        <taxon>Gemmata</taxon>
    </lineage>
</organism>
<name>A0A6P2CYK2_9BACT</name>
<dbReference type="Proteomes" id="UP000464178">
    <property type="component" value="Chromosome"/>
</dbReference>
<protein>
    <submittedName>
        <fullName evidence="1">Uncharacterized protein</fullName>
    </submittedName>
</protein>